<evidence type="ECO:0000256" key="3">
    <source>
        <dbReference type="ARBA" id="ARBA00023163"/>
    </source>
</evidence>
<evidence type="ECO:0000313" key="7">
    <source>
        <dbReference type="EMBL" id="KAK7821179.1"/>
    </source>
</evidence>
<dbReference type="PANTHER" id="PTHR33124:SF12">
    <property type="entry name" value="TRANSCRIPTION FACTOR BHLH148"/>
    <property type="match status" value="1"/>
</dbReference>
<dbReference type="InterPro" id="IPR011598">
    <property type="entry name" value="bHLH_dom"/>
</dbReference>
<proteinExistence type="predicted"/>
<dbReference type="InterPro" id="IPR036638">
    <property type="entry name" value="HLH_DNA-bd_sf"/>
</dbReference>
<dbReference type="InterPro" id="IPR044660">
    <property type="entry name" value="IBH1-like"/>
</dbReference>
<keyword evidence="3" id="KW-0804">Transcription</keyword>
<keyword evidence="8" id="KW-1185">Reference proteome</keyword>
<dbReference type="GO" id="GO:0005634">
    <property type="term" value="C:nucleus"/>
    <property type="evidence" value="ECO:0007669"/>
    <property type="project" value="UniProtKB-SubCell"/>
</dbReference>
<evidence type="ECO:0000259" key="6">
    <source>
        <dbReference type="PROSITE" id="PS50888"/>
    </source>
</evidence>
<keyword evidence="4" id="KW-0539">Nucleus</keyword>
<dbReference type="SUPFAM" id="SSF47459">
    <property type="entry name" value="HLH, helix-loop-helix DNA-binding domain"/>
    <property type="match status" value="1"/>
</dbReference>
<reference evidence="7 8" key="1">
    <citation type="journal article" date="2018" name="Sci. Data">
        <title>The draft genome sequence of cork oak.</title>
        <authorList>
            <person name="Ramos A.M."/>
            <person name="Usie A."/>
            <person name="Barbosa P."/>
            <person name="Barros P.M."/>
            <person name="Capote T."/>
            <person name="Chaves I."/>
            <person name="Simoes F."/>
            <person name="Abreu I."/>
            <person name="Carrasquinho I."/>
            <person name="Faro C."/>
            <person name="Guimaraes J.B."/>
            <person name="Mendonca D."/>
            <person name="Nobrega F."/>
            <person name="Rodrigues L."/>
            <person name="Saibo N.J.M."/>
            <person name="Varela M.C."/>
            <person name="Egas C."/>
            <person name="Matos J."/>
            <person name="Miguel C.M."/>
            <person name="Oliveira M.M."/>
            <person name="Ricardo C.P."/>
            <person name="Goncalves S."/>
        </authorList>
    </citation>
    <scope>NUCLEOTIDE SEQUENCE [LARGE SCALE GENOMIC DNA]</scope>
    <source>
        <strain evidence="8">cv. HL8</strain>
    </source>
</reference>
<sequence length="124" mass="13769">MATKGKRRWSYAFLTNWRRRKFQKKHRKQQRVVSATGTSRSPKKHKVSVLRLKGKSLLAVKSKMRVLSRVVPGCRKLSLPVILEEATDYIAALEMQVRAMTTLANLLSGSSSSSASSSSAPPPS</sequence>
<dbReference type="InterPro" id="IPR044549">
    <property type="entry name" value="bHLH_AtIBH1-like"/>
</dbReference>
<dbReference type="PANTHER" id="PTHR33124">
    <property type="entry name" value="TRANSCRIPTION FACTOR IBH1-LIKE 1"/>
    <property type="match status" value="1"/>
</dbReference>
<comment type="caution">
    <text evidence="7">The sequence shown here is derived from an EMBL/GenBank/DDBJ whole genome shotgun (WGS) entry which is preliminary data.</text>
</comment>
<dbReference type="PROSITE" id="PS50888">
    <property type="entry name" value="BHLH"/>
    <property type="match status" value="1"/>
</dbReference>
<organism evidence="7 8">
    <name type="scientific">Quercus suber</name>
    <name type="common">Cork oak</name>
    <dbReference type="NCBI Taxonomy" id="58331"/>
    <lineage>
        <taxon>Eukaryota</taxon>
        <taxon>Viridiplantae</taxon>
        <taxon>Streptophyta</taxon>
        <taxon>Embryophyta</taxon>
        <taxon>Tracheophyta</taxon>
        <taxon>Spermatophyta</taxon>
        <taxon>Magnoliopsida</taxon>
        <taxon>eudicotyledons</taxon>
        <taxon>Gunneridae</taxon>
        <taxon>Pentapetalae</taxon>
        <taxon>rosids</taxon>
        <taxon>fabids</taxon>
        <taxon>Fagales</taxon>
        <taxon>Fagaceae</taxon>
        <taxon>Quercus</taxon>
    </lineage>
</organism>
<feature type="domain" description="BHLH" evidence="6">
    <location>
        <begin position="44"/>
        <end position="93"/>
    </location>
</feature>
<keyword evidence="2" id="KW-0805">Transcription regulation</keyword>
<dbReference type="AlphaFoldDB" id="A0AAW0J301"/>
<dbReference type="CDD" id="cd11444">
    <property type="entry name" value="bHLH_AtIBH1_like"/>
    <property type="match status" value="1"/>
</dbReference>
<evidence type="ECO:0000313" key="8">
    <source>
        <dbReference type="Proteomes" id="UP000237347"/>
    </source>
</evidence>
<comment type="subcellular location">
    <subcellularLocation>
        <location evidence="1">Nucleus</location>
    </subcellularLocation>
</comment>
<feature type="region of interest" description="Disordered" evidence="5">
    <location>
        <begin position="24"/>
        <end position="47"/>
    </location>
</feature>
<evidence type="ECO:0000256" key="4">
    <source>
        <dbReference type="ARBA" id="ARBA00023242"/>
    </source>
</evidence>
<accession>A0AAW0J301</accession>
<evidence type="ECO:0000256" key="1">
    <source>
        <dbReference type="ARBA" id="ARBA00004123"/>
    </source>
</evidence>
<evidence type="ECO:0000256" key="2">
    <source>
        <dbReference type="ARBA" id="ARBA00023015"/>
    </source>
</evidence>
<name>A0AAW0J301_QUESU</name>
<protein>
    <submittedName>
        <fullName evidence="7">Transcription factor bhlh147</fullName>
    </submittedName>
</protein>
<gene>
    <name evidence="7" type="primary">BHLH147</name>
    <name evidence="7" type="ORF">CFP56_037907</name>
</gene>
<dbReference type="GO" id="GO:0046983">
    <property type="term" value="F:protein dimerization activity"/>
    <property type="evidence" value="ECO:0007669"/>
    <property type="project" value="InterPro"/>
</dbReference>
<dbReference type="GO" id="GO:0006355">
    <property type="term" value="P:regulation of DNA-templated transcription"/>
    <property type="evidence" value="ECO:0007669"/>
    <property type="project" value="InterPro"/>
</dbReference>
<dbReference type="GO" id="GO:0000976">
    <property type="term" value="F:transcription cis-regulatory region binding"/>
    <property type="evidence" value="ECO:0007669"/>
    <property type="project" value="UniProtKB-ARBA"/>
</dbReference>
<dbReference type="Proteomes" id="UP000237347">
    <property type="component" value="Unassembled WGS sequence"/>
</dbReference>
<evidence type="ECO:0000256" key="5">
    <source>
        <dbReference type="SAM" id="MobiDB-lite"/>
    </source>
</evidence>
<dbReference type="EMBL" id="PKMF04000709">
    <property type="protein sequence ID" value="KAK7821179.1"/>
    <property type="molecule type" value="Genomic_DNA"/>
</dbReference>